<dbReference type="EMBL" id="PKGS01000001">
    <property type="protein sequence ID" value="PKZ17465.1"/>
    <property type="molecule type" value="Genomic_DNA"/>
</dbReference>
<dbReference type="InterPro" id="IPR039564">
    <property type="entry name" value="Peptidase_C39-like"/>
</dbReference>
<organism evidence="2 4">
    <name type="scientific">Anaerococcus octavius</name>
    <dbReference type="NCBI Taxonomy" id="54007"/>
    <lineage>
        <taxon>Bacteria</taxon>
        <taxon>Bacillati</taxon>
        <taxon>Bacillota</taxon>
        <taxon>Tissierellia</taxon>
        <taxon>Tissierellales</taxon>
        <taxon>Peptoniphilaceae</taxon>
        <taxon>Anaerococcus</taxon>
    </lineage>
</organism>
<dbReference type="Pfam" id="PF13529">
    <property type="entry name" value="Peptidase_C39_2"/>
    <property type="match status" value="1"/>
</dbReference>
<name>A0A2I1MBF1_9FIRM</name>
<keyword evidence="4" id="KW-1185">Reference proteome</keyword>
<evidence type="ECO:0000313" key="4">
    <source>
        <dbReference type="Proteomes" id="UP000234335"/>
    </source>
</evidence>
<dbReference type="Proteomes" id="UP000234335">
    <property type="component" value="Unassembled WGS sequence"/>
</dbReference>
<evidence type="ECO:0000313" key="3">
    <source>
        <dbReference type="EMBL" id="SUU93133.1"/>
    </source>
</evidence>
<evidence type="ECO:0000259" key="1">
    <source>
        <dbReference type="Pfam" id="PF13529"/>
    </source>
</evidence>
<dbReference type="EMBL" id="UFTA01000002">
    <property type="protein sequence ID" value="SUU93133.1"/>
    <property type="molecule type" value="Genomic_DNA"/>
</dbReference>
<reference evidence="3 5" key="2">
    <citation type="submission" date="2018-06" db="EMBL/GenBank/DDBJ databases">
        <authorList>
            <consortium name="Pathogen Informatics"/>
            <person name="Doyle S."/>
        </authorList>
    </citation>
    <scope>NUCLEOTIDE SEQUENCE [LARGE SCALE GENOMIC DNA]</scope>
    <source>
        <strain evidence="3 5">NCTC9810</strain>
    </source>
</reference>
<gene>
    <name evidence="2" type="ORF">CYJ34_01785</name>
    <name evidence="3" type="ORF">NCTC9810_01483</name>
</gene>
<evidence type="ECO:0000313" key="2">
    <source>
        <dbReference type="EMBL" id="PKZ17465.1"/>
    </source>
</evidence>
<accession>A0A2I1MBF1</accession>
<protein>
    <recommendedName>
        <fullName evidence="1">Peptidase C39-like domain-containing protein</fullName>
    </recommendedName>
</protein>
<reference evidence="2 4" key="1">
    <citation type="submission" date="2017-12" db="EMBL/GenBank/DDBJ databases">
        <title>Phylogenetic diversity of female urinary microbiome.</title>
        <authorList>
            <person name="Thomas-White K."/>
            <person name="Wolfe A.J."/>
        </authorList>
    </citation>
    <scope>NUCLEOTIDE SEQUENCE [LARGE SCALE GENOMIC DNA]</scope>
    <source>
        <strain evidence="2 4">UMB0119</strain>
    </source>
</reference>
<feature type="domain" description="Peptidase C39-like" evidence="1">
    <location>
        <begin position="133"/>
        <end position="261"/>
    </location>
</feature>
<evidence type="ECO:0000313" key="5">
    <source>
        <dbReference type="Proteomes" id="UP000255124"/>
    </source>
</evidence>
<dbReference type="Proteomes" id="UP000255124">
    <property type="component" value="Unassembled WGS sequence"/>
</dbReference>
<proteinExistence type="predicted"/>
<dbReference type="OrthoDB" id="3186156at2"/>
<sequence length="286" mass="32522">MYKRKSGKSKKRKKIFKLLIIIIIILFVREKINGGNLSDSSSFFNKISLGDLITDKNLKTDDFDTLRKNLKKETDSGNNKAEWIYDNFDNLPDTMLYLAGNDPDTIDFVYNYQNGITNFEFYPGESVNLDRKTPYFLQWDNRWAYNSLGQSNVGIAGCGPTSMAMALARLTGDNSITPDKISIDANAYMDASGVSRSFFNDEASKYGYRVVDISNDKDAMIEALNYGPLIVSVTRGYFTLFGHIVIIDSYQNGKFIINDPNSIKKSQISWSFNQIQNQIAHIWLVY</sequence>
<dbReference type="Gene3D" id="3.90.70.10">
    <property type="entry name" value="Cysteine proteinases"/>
    <property type="match status" value="1"/>
</dbReference>
<dbReference type="RefSeq" id="WP_101539625.1">
    <property type="nucleotide sequence ID" value="NZ_CALTZC010000017.1"/>
</dbReference>
<dbReference type="AlphaFoldDB" id="A0A2I1MBF1"/>